<evidence type="ECO:0000313" key="3">
    <source>
        <dbReference type="Proteomes" id="UP000184600"/>
    </source>
</evidence>
<sequence length="172" mass="18384">MSDPFIGEIMMWGFKFAPVHYAKCDGQPLEISQYNALFALVYNTFGGDGRVNFQLPDLRGRAPMHIGYGIDIGDKYGFESVVLTEANTGHRHLVTASANQAEEITPFDTHSGAGNFPAVAQGVDLYGVPSGTVALAPDALTSTGGNKSHSNMQPSLVINFCIALEGVFPSRS</sequence>
<evidence type="ECO:0000259" key="1">
    <source>
        <dbReference type="Pfam" id="PF07484"/>
    </source>
</evidence>
<reference evidence="3" key="1">
    <citation type="submission" date="2016-12" db="EMBL/GenBank/DDBJ databases">
        <authorList>
            <person name="Rodrigo-Torres L."/>
            <person name="Arahal R.D."/>
            <person name="Lucena T."/>
        </authorList>
    </citation>
    <scope>NUCLEOTIDE SEQUENCE [LARGE SCALE GENOMIC DNA]</scope>
</reference>
<accession>A0A1M7YZ63</accession>
<dbReference type="STRING" id="1117707.VQ7734_03612"/>
<dbReference type="AlphaFoldDB" id="A0A1M7YZ63"/>
<keyword evidence="3" id="KW-1185">Reference proteome</keyword>
<dbReference type="EMBL" id="FRFG01000048">
    <property type="protein sequence ID" value="SHO57842.1"/>
    <property type="molecule type" value="Genomic_DNA"/>
</dbReference>
<organism evidence="2 3">
    <name type="scientific">Vibrio quintilis</name>
    <dbReference type="NCBI Taxonomy" id="1117707"/>
    <lineage>
        <taxon>Bacteria</taxon>
        <taxon>Pseudomonadati</taxon>
        <taxon>Pseudomonadota</taxon>
        <taxon>Gammaproteobacteria</taxon>
        <taxon>Vibrionales</taxon>
        <taxon>Vibrionaceae</taxon>
        <taxon>Vibrio</taxon>
    </lineage>
</organism>
<gene>
    <name evidence="2" type="ORF">VQ7734_03612</name>
</gene>
<dbReference type="SUPFAM" id="SSF88874">
    <property type="entry name" value="Receptor-binding domain of short tail fibre protein gp12"/>
    <property type="match status" value="1"/>
</dbReference>
<protein>
    <submittedName>
        <fullName evidence="2">Phage Tail Collar Domain protein</fullName>
    </submittedName>
</protein>
<name>A0A1M7YZ63_9VIBR</name>
<proteinExistence type="predicted"/>
<dbReference type="Pfam" id="PF07484">
    <property type="entry name" value="Collar"/>
    <property type="match status" value="1"/>
</dbReference>
<dbReference type="RefSeq" id="WP_073585192.1">
    <property type="nucleotide sequence ID" value="NZ_AP024897.1"/>
</dbReference>
<dbReference type="OrthoDB" id="9810174at2"/>
<dbReference type="Gene3D" id="3.90.1340.10">
    <property type="entry name" value="Phage tail collar domain"/>
    <property type="match status" value="1"/>
</dbReference>
<evidence type="ECO:0000313" key="2">
    <source>
        <dbReference type="EMBL" id="SHO57842.1"/>
    </source>
</evidence>
<dbReference type="InterPro" id="IPR011083">
    <property type="entry name" value="Phage_tail_collar_dom"/>
</dbReference>
<dbReference type="InterPro" id="IPR037053">
    <property type="entry name" value="Phage_tail_collar_dom_sf"/>
</dbReference>
<dbReference type="Proteomes" id="UP000184600">
    <property type="component" value="Unassembled WGS sequence"/>
</dbReference>
<feature type="domain" description="Phage tail collar" evidence="1">
    <location>
        <begin position="7"/>
        <end position="63"/>
    </location>
</feature>